<dbReference type="CDD" id="cd02142">
    <property type="entry name" value="McbC_SagB-like_oxidoreductase"/>
    <property type="match status" value="1"/>
</dbReference>
<dbReference type="EMBL" id="CADIKM010000014">
    <property type="protein sequence ID" value="CAB3791753.1"/>
    <property type="molecule type" value="Genomic_DNA"/>
</dbReference>
<proteinExistence type="predicted"/>
<evidence type="ECO:0000259" key="1">
    <source>
        <dbReference type="Pfam" id="PF00881"/>
    </source>
</evidence>
<organism evidence="2 3">
    <name type="scientific">Pararobbsia alpina</name>
    <dbReference type="NCBI Taxonomy" id="621374"/>
    <lineage>
        <taxon>Bacteria</taxon>
        <taxon>Pseudomonadati</taxon>
        <taxon>Pseudomonadota</taxon>
        <taxon>Betaproteobacteria</taxon>
        <taxon>Burkholderiales</taxon>
        <taxon>Burkholderiaceae</taxon>
        <taxon>Pararobbsia</taxon>
    </lineage>
</organism>
<dbReference type="InterPro" id="IPR020051">
    <property type="entry name" value="SagB-type_dehydrogenase"/>
</dbReference>
<dbReference type="PANTHER" id="PTHR43745">
    <property type="entry name" value="NITROREDUCTASE MJ1384-RELATED"/>
    <property type="match status" value="1"/>
</dbReference>
<dbReference type="AlphaFoldDB" id="A0A6S7B9M9"/>
<evidence type="ECO:0000313" key="2">
    <source>
        <dbReference type="EMBL" id="CAB3791753.1"/>
    </source>
</evidence>
<sequence length="364" mass="40036">MTPSIFLRITDGKLILWDYRRHAQYEVGLQHVARLAELSATEEHAGAAAAIDAEIRASQILDEPEPDAWEWDCLARIFHVGSQIGHSNVATPRGTDDTDATDSYQGYVDYCASIVDKIPEMHIELPGEAIALPEVDSPELDALGRMSLWDALVARRTCRDFHAQGISLARVATALWVTFGAVHGAQRMDLLECGLMPVGYRRTSPSGGSLHPSEPYLVALRVDGLESGIYHYRSRTHALTRVAPALEPGRLGAMLCAQSFAEDLAYGVFVVSRFDKMWWKYPHSRAYRVALLDIGCLIQTFQLTCAAQGIQSWPTGYFVDHEINRLLELDDARHSVMFFLGAGIGSGSVAREALTAIHGSTRGG</sequence>
<evidence type="ECO:0000313" key="3">
    <source>
        <dbReference type="Proteomes" id="UP000494115"/>
    </source>
</evidence>
<dbReference type="InterPro" id="IPR052544">
    <property type="entry name" value="Bacteriocin_Proc_Enz"/>
</dbReference>
<protein>
    <recommendedName>
        <fullName evidence="1">Nitroreductase domain-containing protein</fullName>
    </recommendedName>
</protein>
<dbReference type="NCBIfam" id="TIGR03605">
    <property type="entry name" value="antibiot_sagB"/>
    <property type="match status" value="1"/>
</dbReference>
<reference evidence="2 3" key="1">
    <citation type="submission" date="2020-04" db="EMBL/GenBank/DDBJ databases">
        <authorList>
            <person name="De Canck E."/>
        </authorList>
    </citation>
    <scope>NUCLEOTIDE SEQUENCE [LARGE SCALE GENOMIC DNA]</scope>
    <source>
        <strain evidence="2 3">LMG 28138</strain>
    </source>
</reference>
<gene>
    <name evidence="2" type="ORF">LMG28138_03225</name>
</gene>
<dbReference type="InterPro" id="IPR000415">
    <property type="entry name" value="Nitroreductase-like"/>
</dbReference>
<accession>A0A6S7B9M9</accession>
<dbReference type="Pfam" id="PF00881">
    <property type="entry name" value="Nitroreductase"/>
    <property type="match status" value="1"/>
</dbReference>
<dbReference type="GO" id="GO:0016491">
    <property type="term" value="F:oxidoreductase activity"/>
    <property type="evidence" value="ECO:0007669"/>
    <property type="project" value="InterPro"/>
</dbReference>
<dbReference type="Proteomes" id="UP000494115">
    <property type="component" value="Unassembled WGS sequence"/>
</dbReference>
<feature type="domain" description="Nitroreductase" evidence="1">
    <location>
        <begin position="153"/>
        <end position="339"/>
    </location>
</feature>
<dbReference type="PANTHER" id="PTHR43745:SF2">
    <property type="entry name" value="NITROREDUCTASE MJ1384-RELATED"/>
    <property type="match status" value="1"/>
</dbReference>
<dbReference type="InterPro" id="IPR029479">
    <property type="entry name" value="Nitroreductase"/>
</dbReference>
<name>A0A6S7B9M9_9BURK</name>
<dbReference type="SUPFAM" id="SSF55469">
    <property type="entry name" value="FMN-dependent nitroreductase-like"/>
    <property type="match status" value="1"/>
</dbReference>
<keyword evidence="3" id="KW-1185">Reference proteome</keyword>
<dbReference type="RefSeq" id="WP_175105752.1">
    <property type="nucleotide sequence ID" value="NZ_CADIKM010000014.1"/>
</dbReference>
<dbReference type="Gene3D" id="3.40.109.10">
    <property type="entry name" value="NADH Oxidase"/>
    <property type="match status" value="1"/>
</dbReference>